<dbReference type="InterPro" id="IPR036866">
    <property type="entry name" value="RibonucZ/Hydroxyglut_hydro"/>
</dbReference>
<keyword evidence="3 6" id="KW-0378">Hydrolase</keyword>
<dbReference type="eggNOG" id="COG0491">
    <property type="taxonomic scope" value="Bacteria"/>
</dbReference>
<dbReference type="EMBL" id="AFGF01000263">
    <property type="protein sequence ID" value="EGO61993.1"/>
    <property type="molecule type" value="Genomic_DNA"/>
</dbReference>
<comment type="caution">
    <text evidence="6">The sequence shown here is derived from an EMBL/GenBank/DDBJ whole genome shotgun (WGS) entry which is preliminary data.</text>
</comment>
<keyword evidence="2" id="KW-0479">Metal-binding</keyword>
<dbReference type="RefSeq" id="WP_004099506.1">
    <property type="nucleotide sequence ID" value="NZ_AFGF01000263.1"/>
</dbReference>
<keyword evidence="7" id="KW-1185">Reference proteome</keyword>
<dbReference type="Pfam" id="PF00753">
    <property type="entry name" value="Lactamase_B"/>
    <property type="match status" value="1"/>
</dbReference>
<dbReference type="Proteomes" id="UP000003240">
    <property type="component" value="Unassembled WGS sequence"/>
</dbReference>
<evidence type="ECO:0000259" key="5">
    <source>
        <dbReference type="SMART" id="SM00849"/>
    </source>
</evidence>
<reference evidence="6 7" key="1">
    <citation type="journal article" date="2011" name="EMBO J.">
        <title>Structural diversity of bacterial flagellar motors.</title>
        <authorList>
            <person name="Chen S."/>
            <person name="Beeby M."/>
            <person name="Murphy G.E."/>
            <person name="Leadbetter J.R."/>
            <person name="Hendrixson D.R."/>
            <person name="Briegel A."/>
            <person name="Li Z."/>
            <person name="Shi J."/>
            <person name="Tocheva E.I."/>
            <person name="Muller A."/>
            <person name="Dobro M.J."/>
            <person name="Jensen G.J."/>
        </authorList>
    </citation>
    <scope>NUCLEOTIDE SEQUENCE [LARGE SCALE GENOMIC DNA]</scope>
    <source>
        <strain evidence="6 7">DSM 6540</strain>
    </source>
</reference>
<evidence type="ECO:0000256" key="1">
    <source>
        <dbReference type="ARBA" id="ARBA00001947"/>
    </source>
</evidence>
<gene>
    <name evidence="6" type="ORF">ALO_20367</name>
</gene>
<dbReference type="InterPro" id="IPR001279">
    <property type="entry name" value="Metallo-B-lactamas"/>
</dbReference>
<dbReference type="PANTHER" id="PTHR46233:SF3">
    <property type="entry name" value="HYDROXYACYLGLUTATHIONE HYDROLASE GLOC"/>
    <property type="match status" value="1"/>
</dbReference>
<evidence type="ECO:0000313" key="6">
    <source>
        <dbReference type="EMBL" id="EGO61993.1"/>
    </source>
</evidence>
<dbReference type="PANTHER" id="PTHR46233">
    <property type="entry name" value="HYDROXYACYLGLUTATHIONE HYDROLASE GLOC"/>
    <property type="match status" value="1"/>
</dbReference>
<sequence>MKIIQLEVGNLGVNCYIVYCEQTRKAVIIDPGGDAAAIIGAVNQEGLQVEHIINTHGHADHIAANDAVKQATGATVLIHTEDADMLINKQLNLSAFMGPGFVCSPANRLLQDGENIECGTVQLQILHTPGHTPGGISLKTKDAVFSGDTLFAESVGRTDFPGGSYNQLVQSIQDKLMVLPDEMTVYPGHGPQTTIGWERKMNPFIR</sequence>
<evidence type="ECO:0000256" key="2">
    <source>
        <dbReference type="ARBA" id="ARBA00022723"/>
    </source>
</evidence>
<dbReference type="SMART" id="SM00849">
    <property type="entry name" value="Lactamase_B"/>
    <property type="match status" value="1"/>
</dbReference>
<dbReference type="STRING" id="1009370.ALO_20367"/>
<evidence type="ECO:0000313" key="7">
    <source>
        <dbReference type="Proteomes" id="UP000003240"/>
    </source>
</evidence>
<accession>F7NPM6</accession>
<evidence type="ECO:0000256" key="3">
    <source>
        <dbReference type="ARBA" id="ARBA00022801"/>
    </source>
</evidence>
<protein>
    <submittedName>
        <fullName evidence="6">Hydroxyacylglutathione hydrolase</fullName>
    </submittedName>
</protein>
<name>F7NPM6_9FIRM</name>
<dbReference type="Gene3D" id="3.60.15.10">
    <property type="entry name" value="Ribonuclease Z/Hydroxyacylglutathione hydrolase-like"/>
    <property type="match status" value="1"/>
</dbReference>
<dbReference type="GO" id="GO:0016787">
    <property type="term" value="F:hydrolase activity"/>
    <property type="evidence" value="ECO:0007669"/>
    <property type="project" value="UniProtKB-KW"/>
</dbReference>
<dbReference type="CDD" id="cd06262">
    <property type="entry name" value="metallo-hydrolase-like_MBL-fold"/>
    <property type="match status" value="1"/>
</dbReference>
<feature type="domain" description="Metallo-beta-lactamase" evidence="5">
    <location>
        <begin position="12"/>
        <end position="189"/>
    </location>
</feature>
<dbReference type="AlphaFoldDB" id="F7NPM6"/>
<proteinExistence type="predicted"/>
<dbReference type="InterPro" id="IPR051453">
    <property type="entry name" value="MBL_Glyoxalase_II"/>
</dbReference>
<dbReference type="GO" id="GO:0046872">
    <property type="term" value="F:metal ion binding"/>
    <property type="evidence" value="ECO:0007669"/>
    <property type="project" value="UniProtKB-KW"/>
</dbReference>
<comment type="cofactor">
    <cofactor evidence="1">
        <name>Zn(2+)</name>
        <dbReference type="ChEBI" id="CHEBI:29105"/>
    </cofactor>
</comment>
<evidence type="ECO:0000256" key="4">
    <source>
        <dbReference type="ARBA" id="ARBA00022833"/>
    </source>
</evidence>
<organism evidence="6 7">
    <name type="scientific">Acetonema longum DSM 6540</name>
    <dbReference type="NCBI Taxonomy" id="1009370"/>
    <lineage>
        <taxon>Bacteria</taxon>
        <taxon>Bacillati</taxon>
        <taxon>Bacillota</taxon>
        <taxon>Negativicutes</taxon>
        <taxon>Acetonemataceae</taxon>
        <taxon>Acetonema</taxon>
    </lineage>
</organism>
<dbReference type="OrthoDB" id="9802248at2"/>
<keyword evidence="4" id="KW-0862">Zinc</keyword>
<dbReference type="SUPFAM" id="SSF56281">
    <property type="entry name" value="Metallo-hydrolase/oxidoreductase"/>
    <property type="match status" value="1"/>
</dbReference>